<sequence length="124" mass="13518">MYPTKAAKVGSAQTCKLAAPTMDLAREMSTVVHPDATHARCDHVDCRLGSLSRGGVLPVAFEGGGGTSRGSITSWFGSVFRLVVVAAKQCTRVVRIVSEGHVWKWRWELKGSLFWVKMDIGKDI</sequence>
<reference evidence="2" key="1">
    <citation type="submission" date="2016-06" db="EMBL/GenBank/DDBJ databases">
        <title>Parallel loss of symbiosis genes in relatives of nitrogen-fixing non-legume Parasponia.</title>
        <authorList>
            <person name="Van Velzen R."/>
            <person name="Holmer R."/>
            <person name="Bu F."/>
            <person name="Rutten L."/>
            <person name="Van Zeijl A."/>
            <person name="Liu W."/>
            <person name="Santuari L."/>
            <person name="Cao Q."/>
            <person name="Sharma T."/>
            <person name="Shen D."/>
            <person name="Roswanjaya Y."/>
            <person name="Wardhani T."/>
            <person name="Kalhor M.S."/>
            <person name="Jansen J."/>
            <person name="Van den Hoogen J."/>
            <person name="Gungor B."/>
            <person name="Hartog M."/>
            <person name="Hontelez J."/>
            <person name="Verver J."/>
            <person name="Yang W.-C."/>
            <person name="Schijlen E."/>
            <person name="Repin R."/>
            <person name="Schilthuizen M."/>
            <person name="Schranz E."/>
            <person name="Heidstra R."/>
            <person name="Miyata K."/>
            <person name="Fedorova E."/>
            <person name="Kohlen W."/>
            <person name="Bisseling T."/>
            <person name="Smit S."/>
            <person name="Geurts R."/>
        </authorList>
    </citation>
    <scope>NUCLEOTIDE SEQUENCE [LARGE SCALE GENOMIC DNA]</scope>
    <source>
        <strain evidence="2">cv. RG33-2</strain>
    </source>
</reference>
<dbReference type="AlphaFoldDB" id="A0A2P5FRH9"/>
<gene>
    <name evidence="1" type="ORF">TorRG33x02_037950</name>
</gene>
<keyword evidence="2" id="KW-1185">Reference proteome</keyword>
<evidence type="ECO:0000313" key="2">
    <source>
        <dbReference type="Proteomes" id="UP000237000"/>
    </source>
</evidence>
<name>A0A2P5FRH9_TREOI</name>
<comment type="caution">
    <text evidence="1">The sequence shown here is derived from an EMBL/GenBank/DDBJ whole genome shotgun (WGS) entry which is preliminary data.</text>
</comment>
<dbReference type="InParanoid" id="A0A2P5FRH9"/>
<proteinExistence type="predicted"/>
<accession>A0A2P5FRH9</accession>
<evidence type="ECO:0000313" key="1">
    <source>
        <dbReference type="EMBL" id="POO00382.1"/>
    </source>
</evidence>
<protein>
    <submittedName>
        <fullName evidence="1">Uncharacterized protein</fullName>
    </submittedName>
</protein>
<dbReference type="Proteomes" id="UP000237000">
    <property type="component" value="Unassembled WGS sequence"/>
</dbReference>
<dbReference type="OrthoDB" id="10299858at2759"/>
<organism evidence="1 2">
    <name type="scientific">Trema orientale</name>
    <name type="common">Charcoal tree</name>
    <name type="synonym">Celtis orientalis</name>
    <dbReference type="NCBI Taxonomy" id="63057"/>
    <lineage>
        <taxon>Eukaryota</taxon>
        <taxon>Viridiplantae</taxon>
        <taxon>Streptophyta</taxon>
        <taxon>Embryophyta</taxon>
        <taxon>Tracheophyta</taxon>
        <taxon>Spermatophyta</taxon>
        <taxon>Magnoliopsida</taxon>
        <taxon>eudicotyledons</taxon>
        <taxon>Gunneridae</taxon>
        <taxon>Pentapetalae</taxon>
        <taxon>rosids</taxon>
        <taxon>fabids</taxon>
        <taxon>Rosales</taxon>
        <taxon>Cannabaceae</taxon>
        <taxon>Trema</taxon>
    </lineage>
</organism>
<dbReference type="EMBL" id="JXTC01000013">
    <property type="protein sequence ID" value="POO00382.1"/>
    <property type="molecule type" value="Genomic_DNA"/>
</dbReference>